<dbReference type="InterPro" id="IPR011250">
    <property type="entry name" value="OMP/PagP_B-barrel"/>
</dbReference>
<comment type="caution">
    <text evidence="3">The sequence shown here is derived from an EMBL/GenBank/DDBJ whole genome shotgun (WGS) entry which is preliminary data.</text>
</comment>
<proteinExistence type="predicted"/>
<sequence>MKKIAMLLALAGAMTASSFAAAQESPWLVRVRAVNISPENKSDPVGGVGASDRLSVSSKTIPEVDISYFFTPNWAAELILTYPQKHDVKLDGNTIGSFKHLPPTLLAQYHFTPSSPISPYVGAGINYTRISDVNLLNGGARLENHSIGGALQAGVDFKLDSHWLINFDVKKVQIRSDVLAADGSKLSTVKIDPWLIGVGVGYRF</sequence>
<organism evidence="3 4">
    <name type="scientific">Herbaspirillum rhizosphaerae</name>
    <dbReference type="NCBI Taxonomy" id="346179"/>
    <lineage>
        <taxon>Bacteria</taxon>
        <taxon>Pseudomonadati</taxon>
        <taxon>Pseudomonadota</taxon>
        <taxon>Betaproteobacteria</taxon>
        <taxon>Burkholderiales</taxon>
        <taxon>Oxalobacteraceae</taxon>
        <taxon>Herbaspirillum</taxon>
    </lineage>
</organism>
<dbReference type="InterPro" id="IPR005618">
    <property type="entry name" value="OMPW"/>
</dbReference>
<gene>
    <name evidence="3" type="ORF">PQR63_14540</name>
</gene>
<feature type="signal peptide" evidence="2">
    <location>
        <begin position="1"/>
        <end position="22"/>
    </location>
</feature>
<dbReference type="Gene3D" id="2.40.160.20">
    <property type="match status" value="1"/>
</dbReference>
<dbReference type="Proteomes" id="UP001629214">
    <property type="component" value="Unassembled WGS sequence"/>
</dbReference>
<comment type="subcellular location">
    <subcellularLocation>
        <location evidence="1">Cell outer membrane</location>
    </subcellularLocation>
</comment>
<reference evidence="3 4" key="1">
    <citation type="journal article" date="2024" name="Chem. Sci.">
        <title>Discovery of megapolipeptins by genome mining of a Burkholderiales bacteria collection.</title>
        <authorList>
            <person name="Paulo B.S."/>
            <person name="Recchia M.J.J."/>
            <person name="Lee S."/>
            <person name="Fergusson C.H."/>
            <person name="Romanowski S.B."/>
            <person name="Hernandez A."/>
            <person name="Krull N."/>
            <person name="Liu D.Y."/>
            <person name="Cavanagh H."/>
            <person name="Bos A."/>
            <person name="Gray C.A."/>
            <person name="Murphy B.T."/>
            <person name="Linington R.G."/>
            <person name="Eustaquio A.S."/>
        </authorList>
    </citation>
    <scope>NUCLEOTIDE SEQUENCE [LARGE SCALE GENOMIC DNA]</scope>
    <source>
        <strain evidence="3 4">RL21-008-BIB-B</strain>
    </source>
</reference>
<dbReference type="SUPFAM" id="SSF56925">
    <property type="entry name" value="OMPA-like"/>
    <property type="match status" value="1"/>
</dbReference>
<feature type="chain" id="PRO_5046599354" evidence="2">
    <location>
        <begin position="23"/>
        <end position="204"/>
    </location>
</feature>
<keyword evidence="2" id="KW-0732">Signal</keyword>
<evidence type="ECO:0000256" key="1">
    <source>
        <dbReference type="ARBA" id="ARBA00004442"/>
    </source>
</evidence>
<dbReference type="PANTHER" id="PTHR36920">
    <property type="match status" value="1"/>
</dbReference>
<accession>A0ABW8ZCK8</accession>
<keyword evidence="4" id="KW-1185">Reference proteome</keyword>
<dbReference type="Pfam" id="PF03922">
    <property type="entry name" value="OmpW"/>
    <property type="match status" value="1"/>
</dbReference>
<protein>
    <submittedName>
        <fullName evidence="3">OmpW family protein</fullName>
    </submittedName>
</protein>
<dbReference type="PANTHER" id="PTHR36920:SF1">
    <property type="entry name" value="OUTER MEMBRANE PROTEIN W"/>
    <property type="match status" value="1"/>
</dbReference>
<name>A0ABW8ZCK8_9BURK</name>
<dbReference type="RefSeq" id="WP_408168670.1">
    <property type="nucleotide sequence ID" value="NZ_JAQQFR010000009.1"/>
</dbReference>
<dbReference type="EMBL" id="JAQQFR010000009">
    <property type="protein sequence ID" value="MFL9879614.1"/>
    <property type="molecule type" value="Genomic_DNA"/>
</dbReference>
<evidence type="ECO:0000313" key="3">
    <source>
        <dbReference type="EMBL" id="MFL9879614.1"/>
    </source>
</evidence>
<evidence type="ECO:0000256" key="2">
    <source>
        <dbReference type="SAM" id="SignalP"/>
    </source>
</evidence>
<evidence type="ECO:0000313" key="4">
    <source>
        <dbReference type="Proteomes" id="UP001629214"/>
    </source>
</evidence>